<dbReference type="InterPro" id="IPR017871">
    <property type="entry name" value="ABC_transporter-like_CS"/>
</dbReference>
<name>A0ABN2F4U1_9ACTN</name>
<gene>
    <name evidence="6" type="ORF">GCM10009744_14090</name>
</gene>
<evidence type="ECO:0000313" key="7">
    <source>
        <dbReference type="Proteomes" id="UP001501319"/>
    </source>
</evidence>
<dbReference type="Pfam" id="PF00005">
    <property type="entry name" value="ABC_tran"/>
    <property type="match status" value="1"/>
</dbReference>
<evidence type="ECO:0000256" key="1">
    <source>
        <dbReference type="ARBA" id="ARBA00005417"/>
    </source>
</evidence>
<dbReference type="PROSITE" id="PS00211">
    <property type="entry name" value="ABC_TRANSPORTER_1"/>
    <property type="match status" value="1"/>
</dbReference>
<dbReference type="InterPro" id="IPR003593">
    <property type="entry name" value="AAA+_ATPase"/>
</dbReference>
<comment type="caution">
    <text evidence="6">The sequence shown here is derived from an EMBL/GenBank/DDBJ whole genome shotgun (WGS) entry which is preliminary data.</text>
</comment>
<dbReference type="EMBL" id="BAAANE010000004">
    <property type="protein sequence ID" value="GAA1627472.1"/>
    <property type="molecule type" value="Genomic_DNA"/>
</dbReference>
<dbReference type="InterPro" id="IPR027417">
    <property type="entry name" value="P-loop_NTPase"/>
</dbReference>
<evidence type="ECO:0000256" key="3">
    <source>
        <dbReference type="ARBA" id="ARBA00022741"/>
    </source>
</evidence>
<dbReference type="SMART" id="SM00382">
    <property type="entry name" value="AAA"/>
    <property type="match status" value="1"/>
</dbReference>
<dbReference type="PANTHER" id="PTHR43776">
    <property type="entry name" value="TRANSPORT ATP-BINDING PROTEIN"/>
    <property type="match status" value="1"/>
</dbReference>
<keyword evidence="2" id="KW-0813">Transport</keyword>
<dbReference type="NCBIfam" id="TIGR01727">
    <property type="entry name" value="oligo_HPY"/>
    <property type="match status" value="1"/>
</dbReference>
<dbReference type="RefSeq" id="WP_344109991.1">
    <property type="nucleotide sequence ID" value="NZ_BAAANE010000004.1"/>
</dbReference>
<dbReference type="PROSITE" id="PS50893">
    <property type="entry name" value="ABC_TRANSPORTER_2"/>
    <property type="match status" value="1"/>
</dbReference>
<proteinExistence type="inferred from homology"/>
<evidence type="ECO:0000256" key="2">
    <source>
        <dbReference type="ARBA" id="ARBA00022448"/>
    </source>
</evidence>
<dbReference type="GO" id="GO:0005524">
    <property type="term" value="F:ATP binding"/>
    <property type="evidence" value="ECO:0007669"/>
    <property type="project" value="UniProtKB-KW"/>
</dbReference>
<organism evidence="6 7">
    <name type="scientific">Kribbella alba</name>
    <dbReference type="NCBI Taxonomy" id="190197"/>
    <lineage>
        <taxon>Bacteria</taxon>
        <taxon>Bacillati</taxon>
        <taxon>Actinomycetota</taxon>
        <taxon>Actinomycetes</taxon>
        <taxon>Propionibacteriales</taxon>
        <taxon>Kribbellaceae</taxon>
        <taxon>Kribbella</taxon>
    </lineage>
</organism>
<dbReference type="InterPro" id="IPR003439">
    <property type="entry name" value="ABC_transporter-like_ATP-bd"/>
</dbReference>
<dbReference type="Gene3D" id="3.40.50.300">
    <property type="entry name" value="P-loop containing nucleotide triphosphate hydrolases"/>
    <property type="match status" value="1"/>
</dbReference>
<comment type="similarity">
    <text evidence="1">Belongs to the ABC transporter superfamily.</text>
</comment>
<dbReference type="InterPro" id="IPR013563">
    <property type="entry name" value="Oligopep_ABC_C"/>
</dbReference>
<sequence length="352" mass="38949">MTDNERSVIFRLEGVTKEFGADRRIFRRRAERLRALDDVSLEICRGEVLGLVGESGSGKTTLGRILVGSERRTSGTVQFDGRPVDSLRGRRRRTFRRRVQMVFQNPFTSLNPRRTIRDVLSAGLAARGVPRGAERAEALRALLQKVGLNEAMLDRYPHEFSGGQRQRIVLARALTVDPSVLVADEPVSALDVSIQAQVLNLFVSLRREFGLTILMITHDLRVANFLSDRIAVLYRGRLVEIGTRRQVMENSRHPYTRMLLSAAPSGDPTTPTHHPLLFGDAVANGLAGSGGCVFSDRCWLRKAKSNPDRCVTEQPQLRVIDGQQRASCHFAEETPVAAEVASVDPVSAAVTS</sequence>
<evidence type="ECO:0000256" key="4">
    <source>
        <dbReference type="ARBA" id="ARBA00022840"/>
    </source>
</evidence>
<dbReference type="PANTHER" id="PTHR43776:SF7">
    <property type="entry name" value="D,D-DIPEPTIDE TRANSPORT ATP-BINDING PROTEIN DDPF-RELATED"/>
    <property type="match status" value="1"/>
</dbReference>
<accession>A0ABN2F4U1</accession>
<reference evidence="6 7" key="1">
    <citation type="journal article" date="2019" name="Int. J. Syst. Evol. Microbiol.">
        <title>The Global Catalogue of Microorganisms (GCM) 10K type strain sequencing project: providing services to taxonomists for standard genome sequencing and annotation.</title>
        <authorList>
            <consortium name="The Broad Institute Genomics Platform"/>
            <consortium name="The Broad Institute Genome Sequencing Center for Infectious Disease"/>
            <person name="Wu L."/>
            <person name="Ma J."/>
        </authorList>
    </citation>
    <scope>NUCLEOTIDE SEQUENCE [LARGE SCALE GENOMIC DNA]</scope>
    <source>
        <strain evidence="6 7">JCM 14306</strain>
    </source>
</reference>
<keyword evidence="4 6" id="KW-0067">ATP-binding</keyword>
<feature type="domain" description="ABC transporter" evidence="5">
    <location>
        <begin position="10"/>
        <end position="260"/>
    </location>
</feature>
<protein>
    <submittedName>
        <fullName evidence="6">Dipeptide ABC transporter ATP-binding protein</fullName>
    </submittedName>
</protein>
<keyword evidence="3" id="KW-0547">Nucleotide-binding</keyword>
<keyword evidence="7" id="KW-1185">Reference proteome</keyword>
<evidence type="ECO:0000313" key="6">
    <source>
        <dbReference type="EMBL" id="GAA1627472.1"/>
    </source>
</evidence>
<dbReference type="CDD" id="cd03257">
    <property type="entry name" value="ABC_NikE_OppD_transporters"/>
    <property type="match status" value="1"/>
</dbReference>
<dbReference type="Pfam" id="PF08352">
    <property type="entry name" value="oligo_HPY"/>
    <property type="match status" value="1"/>
</dbReference>
<evidence type="ECO:0000259" key="5">
    <source>
        <dbReference type="PROSITE" id="PS50893"/>
    </source>
</evidence>
<dbReference type="Proteomes" id="UP001501319">
    <property type="component" value="Unassembled WGS sequence"/>
</dbReference>
<dbReference type="SUPFAM" id="SSF52540">
    <property type="entry name" value="P-loop containing nucleoside triphosphate hydrolases"/>
    <property type="match status" value="1"/>
</dbReference>
<dbReference type="InterPro" id="IPR050319">
    <property type="entry name" value="ABC_transp_ATP-bind"/>
</dbReference>